<gene>
    <name evidence="12 14" type="primary">serC</name>
    <name evidence="14" type="ORF">EQP59_04535</name>
</gene>
<dbReference type="GO" id="GO:0030170">
    <property type="term" value="F:pyridoxal phosphate binding"/>
    <property type="evidence" value="ECO:0007669"/>
    <property type="project" value="UniProtKB-UniRule"/>
</dbReference>
<dbReference type="GO" id="GO:0005737">
    <property type="term" value="C:cytoplasm"/>
    <property type="evidence" value="ECO:0007669"/>
    <property type="project" value="UniProtKB-SubCell"/>
</dbReference>
<evidence type="ECO:0000256" key="12">
    <source>
        <dbReference type="HAMAP-Rule" id="MF_00160"/>
    </source>
</evidence>
<dbReference type="HAMAP" id="MF_00160">
    <property type="entry name" value="SerC_aminotrans_5"/>
    <property type="match status" value="1"/>
</dbReference>
<evidence type="ECO:0000256" key="6">
    <source>
        <dbReference type="ARBA" id="ARBA00022679"/>
    </source>
</evidence>
<feature type="binding site" evidence="12">
    <location>
        <position position="41"/>
    </location>
    <ligand>
        <name>L-glutamate</name>
        <dbReference type="ChEBI" id="CHEBI:29985"/>
    </ligand>
</feature>
<name>A0A410JRN2_ORNRH</name>
<comment type="pathway">
    <text evidence="2 12">Amino-acid biosynthesis; L-serine biosynthesis; L-serine from 3-phospho-D-glycerate: step 2/3.</text>
</comment>
<dbReference type="Proteomes" id="UP000287701">
    <property type="component" value="Chromosome"/>
</dbReference>
<feature type="binding site" evidence="12">
    <location>
        <position position="191"/>
    </location>
    <ligand>
        <name>pyridoxal 5'-phosphate</name>
        <dbReference type="ChEBI" id="CHEBI:597326"/>
    </ligand>
</feature>
<comment type="similarity">
    <text evidence="3 12">Belongs to the class-V pyridoxal-phosphate-dependent aminotransferase family. SerC subfamily.</text>
</comment>
<feature type="binding site" evidence="12">
    <location>
        <position position="149"/>
    </location>
    <ligand>
        <name>pyridoxal 5'-phosphate</name>
        <dbReference type="ChEBI" id="CHEBI:597326"/>
    </ligand>
</feature>
<dbReference type="UniPathway" id="UPA00135">
    <property type="reaction ID" value="UER00197"/>
</dbReference>
<keyword evidence="12" id="KW-0963">Cytoplasm</keyword>
<keyword evidence="4 12" id="KW-0032">Aminotransferase</keyword>
<comment type="function">
    <text evidence="12">Catalyzes the reversible conversion of 3-phosphohydroxypyruvate to phosphoserine and of 3-hydroxy-2-oxo-4-phosphonooxybutanoate to phosphohydroxythreonine.</text>
</comment>
<dbReference type="AlphaFoldDB" id="A0A410JRN2"/>
<feature type="modified residue" description="N6-(pyridoxal phosphate)lysine" evidence="12">
    <location>
        <position position="192"/>
    </location>
</feature>
<evidence type="ECO:0000256" key="9">
    <source>
        <dbReference type="ARBA" id="ARBA00023299"/>
    </source>
</evidence>
<feature type="domain" description="Aminotransferase class V" evidence="13">
    <location>
        <begin position="5"/>
        <end position="345"/>
    </location>
</feature>
<organism evidence="14 15">
    <name type="scientific">Ornithobacterium rhinotracheale</name>
    <dbReference type="NCBI Taxonomy" id="28251"/>
    <lineage>
        <taxon>Bacteria</taxon>
        <taxon>Pseudomonadati</taxon>
        <taxon>Bacteroidota</taxon>
        <taxon>Flavobacteriia</taxon>
        <taxon>Flavobacteriales</taxon>
        <taxon>Weeksellaceae</taxon>
        <taxon>Ornithobacterium</taxon>
    </lineage>
</organism>
<feature type="binding site" evidence="12">
    <location>
        <begin position="75"/>
        <end position="76"/>
    </location>
    <ligand>
        <name>pyridoxal 5'-phosphate</name>
        <dbReference type="ChEBI" id="CHEBI:597326"/>
    </ligand>
</feature>
<dbReference type="FunFam" id="3.90.1150.10:FF:000006">
    <property type="entry name" value="Phosphoserine aminotransferase"/>
    <property type="match status" value="1"/>
</dbReference>
<dbReference type="PANTHER" id="PTHR43247">
    <property type="entry name" value="PHOSPHOSERINE AMINOTRANSFERASE"/>
    <property type="match status" value="1"/>
</dbReference>
<dbReference type="UniPathway" id="UPA00244">
    <property type="reaction ID" value="UER00311"/>
</dbReference>
<dbReference type="InterPro" id="IPR022278">
    <property type="entry name" value="Pser_aminoTfrase"/>
</dbReference>
<dbReference type="InterPro" id="IPR015421">
    <property type="entry name" value="PyrdxlP-dep_Trfase_major"/>
</dbReference>
<evidence type="ECO:0000256" key="2">
    <source>
        <dbReference type="ARBA" id="ARBA00005099"/>
    </source>
</evidence>
<keyword evidence="5 12" id="KW-0028">Amino-acid biosynthesis</keyword>
<evidence type="ECO:0000256" key="5">
    <source>
        <dbReference type="ARBA" id="ARBA00022605"/>
    </source>
</evidence>
<evidence type="ECO:0000256" key="11">
    <source>
        <dbReference type="ARBA" id="ARBA00049007"/>
    </source>
</evidence>
<dbReference type="InterPro" id="IPR015422">
    <property type="entry name" value="PyrdxlP-dep_Trfase_small"/>
</dbReference>
<dbReference type="InterPro" id="IPR015424">
    <property type="entry name" value="PyrdxlP-dep_Trfase"/>
</dbReference>
<dbReference type="EMBL" id="CP035107">
    <property type="protein sequence ID" value="QAR30658.1"/>
    <property type="molecule type" value="Genomic_DNA"/>
</dbReference>
<dbReference type="FunFam" id="3.40.640.10:FF:000010">
    <property type="entry name" value="Phosphoserine aminotransferase"/>
    <property type="match status" value="1"/>
</dbReference>
<comment type="subunit">
    <text evidence="12">Homodimer.</text>
</comment>
<evidence type="ECO:0000256" key="1">
    <source>
        <dbReference type="ARBA" id="ARBA00004915"/>
    </source>
</evidence>
<dbReference type="RefSeq" id="WP_128501138.1">
    <property type="nucleotide sequence ID" value="NZ_CP035107.1"/>
</dbReference>
<dbReference type="Gene3D" id="3.40.640.10">
    <property type="entry name" value="Type I PLP-dependent aspartate aminotransferase-like (Major domain)"/>
    <property type="match status" value="1"/>
</dbReference>
<reference evidence="14 15" key="1">
    <citation type="submission" date="2019-01" db="EMBL/GenBank/DDBJ databases">
        <title>Whole Genome of Ornithobacterium rhinotracheale FARPER-174b.</title>
        <authorList>
            <person name="Tataje-Lavanda L.A."/>
            <person name="Montalvan A."/>
            <person name="Montesinos R."/>
            <person name="Zimic M."/>
            <person name="Fernandez-Sanchez M."/>
            <person name="Fernandez-Diaz M."/>
        </authorList>
    </citation>
    <scope>NUCLEOTIDE SEQUENCE [LARGE SCALE GENOMIC DNA]</scope>
    <source>
        <strain evidence="14 15">FARPER-174b</strain>
    </source>
</reference>
<protein>
    <recommendedName>
        <fullName evidence="12">Phosphoserine aminotransferase</fullName>
        <ecNumber evidence="12">2.6.1.52</ecNumber>
    </recommendedName>
    <alternativeName>
        <fullName evidence="12">Phosphohydroxythreonine aminotransferase</fullName>
        <shortName evidence="12">PSAT</shortName>
    </alternativeName>
</protein>
<dbReference type="PANTHER" id="PTHR43247:SF1">
    <property type="entry name" value="PHOSPHOSERINE AMINOTRANSFERASE"/>
    <property type="match status" value="1"/>
</dbReference>
<evidence type="ECO:0000313" key="15">
    <source>
        <dbReference type="Proteomes" id="UP000287701"/>
    </source>
</evidence>
<dbReference type="Gene3D" id="3.90.1150.10">
    <property type="entry name" value="Aspartate Aminotransferase, domain 1"/>
    <property type="match status" value="1"/>
</dbReference>
<dbReference type="SUPFAM" id="SSF53383">
    <property type="entry name" value="PLP-dependent transferases"/>
    <property type="match status" value="1"/>
</dbReference>
<dbReference type="GO" id="GO:0008615">
    <property type="term" value="P:pyridoxine biosynthetic process"/>
    <property type="evidence" value="ECO:0007669"/>
    <property type="project" value="UniProtKB-UniRule"/>
</dbReference>
<comment type="subcellular location">
    <subcellularLocation>
        <location evidence="12">Cytoplasm</location>
    </subcellularLocation>
</comment>
<dbReference type="InterPro" id="IPR000192">
    <property type="entry name" value="Aminotrans_V_dom"/>
</dbReference>
<dbReference type="NCBIfam" id="NF003764">
    <property type="entry name" value="PRK05355.1"/>
    <property type="match status" value="1"/>
</dbReference>
<feature type="binding site" evidence="12">
    <location>
        <position position="101"/>
    </location>
    <ligand>
        <name>pyridoxal 5'-phosphate</name>
        <dbReference type="ChEBI" id="CHEBI:597326"/>
    </ligand>
</feature>
<keyword evidence="7 12" id="KW-0663">Pyridoxal phosphate</keyword>
<dbReference type="PIRSF" id="PIRSF000525">
    <property type="entry name" value="SerC"/>
    <property type="match status" value="1"/>
</dbReference>
<accession>A0A410JRN2</accession>
<comment type="catalytic activity">
    <reaction evidence="11 12">
        <text>O-phospho-L-serine + 2-oxoglutarate = 3-phosphooxypyruvate + L-glutamate</text>
        <dbReference type="Rhea" id="RHEA:14329"/>
        <dbReference type="ChEBI" id="CHEBI:16810"/>
        <dbReference type="ChEBI" id="CHEBI:18110"/>
        <dbReference type="ChEBI" id="CHEBI:29985"/>
        <dbReference type="ChEBI" id="CHEBI:57524"/>
        <dbReference type="EC" id="2.6.1.52"/>
    </reaction>
</comment>
<comment type="catalytic activity">
    <reaction evidence="10 12">
        <text>4-(phosphooxy)-L-threonine + 2-oxoglutarate = (R)-3-hydroxy-2-oxo-4-phosphooxybutanoate + L-glutamate</text>
        <dbReference type="Rhea" id="RHEA:16573"/>
        <dbReference type="ChEBI" id="CHEBI:16810"/>
        <dbReference type="ChEBI" id="CHEBI:29985"/>
        <dbReference type="ChEBI" id="CHEBI:58452"/>
        <dbReference type="ChEBI" id="CHEBI:58538"/>
        <dbReference type="EC" id="2.6.1.52"/>
    </reaction>
</comment>
<keyword evidence="8 12" id="KW-0664">Pyridoxine biosynthesis</keyword>
<dbReference type="EC" id="2.6.1.52" evidence="12"/>
<dbReference type="GO" id="GO:0004648">
    <property type="term" value="F:O-phospho-L-serine:2-oxoglutarate aminotransferase activity"/>
    <property type="evidence" value="ECO:0007669"/>
    <property type="project" value="UniProtKB-UniRule"/>
</dbReference>
<comment type="cofactor">
    <cofactor evidence="12">
        <name>pyridoxal 5'-phosphate</name>
        <dbReference type="ChEBI" id="CHEBI:597326"/>
    </cofactor>
    <text evidence="12">Binds 1 pyridoxal phosphate per subunit.</text>
</comment>
<feature type="binding site" evidence="12">
    <location>
        <position position="168"/>
    </location>
    <ligand>
        <name>pyridoxal 5'-phosphate</name>
        <dbReference type="ChEBI" id="CHEBI:597326"/>
    </ligand>
</feature>
<evidence type="ECO:0000256" key="8">
    <source>
        <dbReference type="ARBA" id="ARBA00023096"/>
    </source>
</evidence>
<dbReference type="Pfam" id="PF00266">
    <property type="entry name" value="Aminotran_5"/>
    <property type="match status" value="1"/>
</dbReference>
<dbReference type="GO" id="GO:0006564">
    <property type="term" value="P:L-serine biosynthetic process"/>
    <property type="evidence" value="ECO:0007669"/>
    <property type="project" value="UniProtKB-UniRule"/>
</dbReference>
<proteinExistence type="inferred from homology"/>
<sequence>MKKHNFCAGPCILPQSVFEQAAEAVRDFNGKGLSILEISHRSEAFQEVLHDARKLLKELMQLNNEFTVLFLQGGASLQFAMVPYNFAKAGDHPAYLDSGRWANNAILEAEKLCKPNVVASSAKDNYTYIPKDYLIDSSAPYFHCTSNNTIYGTQMKSFPKTNVPLVCDMSSDILSREIDFNQFALIYAGAQKNIGTAGATIVAVREDMLQINPEREMLSYLNYREHKAKDSCFNTSPVFAIYTAYLNLLWLKEKGGVSAIEKINNQKAALLYQEIDRNPLFKGVAAEEDRSNMNVTFVLNDTALSEKFAQICKEAGVEALKGHRSVGGYRASLYNALPLESVQVLVDCMKHLEQKA</sequence>
<evidence type="ECO:0000259" key="13">
    <source>
        <dbReference type="Pfam" id="PF00266"/>
    </source>
</evidence>
<comment type="pathway">
    <text evidence="1 12">Cofactor biosynthesis; pyridoxine 5'-phosphate biosynthesis; pyridoxine 5'-phosphate from D-erythrose 4-phosphate: step 3/5.</text>
</comment>
<evidence type="ECO:0000256" key="10">
    <source>
        <dbReference type="ARBA" id="ARBA00047630"/>
    </source>
</evidence>
<feature type="binding site" evidence="12">
    <location>
        <begin position="234"/>
        <end position="235"/>
    </location>
    <ligand>
        <name>pyridoxal 5'-phosphate</name>
        <dbReference type="ChEBI" id="CHEBI:597326"/>
    </ligand>
</feature>
<keyword evidence="6 12" id="KW-0808">Transferase</keyword>
<dbReference type="OrthoDB" id="9809412at2"/>
<evidence type="ECO:0000256" key="4">
    <source>
        <dbReference type="ARBA" id="ARBA00022576"/>
    </source>
</evidence>
<keyword evidence="9 12" id="KW-0718">Serine biosynthesis</keyword>
<comment type="caution">
    <text evidence="12">Lacks conserved residue(s) required for the propagation of feature annotation.</text>
</comment>
<evidence type="ECO:0000313" key="14">
    <source>
        <dbReference type="EMBL" id="QAR30658.1"/>
    </source>
</evidence>
<evidence type="ECO:0000256" key="7">
    <source>
        <dbReference type="ARBA" id="ARBA00022898"/>
    </source>
</evidence>
<evidence type="ECO:0000256" key="3">
    <source>
        <dbReference type="ARBA" id="ARBA00006904"/>
    </source>
</evidence>